<keyword evidence="2" id="KW-1185">Reference proteome</keyword>
<dbReference type="Proteomes" id="UP000018888">
    <property type="component" value="Unassembled WGS sequence"/>
</dbReference>
<sequence>MIFICQSKINRDIIYLILQELQDDKKSLYSCLTVNKTWSEIVIPILWKNPWKYLRKGNETLLLNIIILHLSNESRNKLSKYFNINSYQKPLFNYINFCKYLNLGGIERLLISKSLININEIFKIFINENMKFTHLYIPHKFNYYFMDLISGVEKGFSKLEFLSCNTNINDDTLIGLVEICKSIKELELYVEPCNNNDEIIKLIDSPKKLINIRFLTKPYSSNDELFCGILENSFIKHANHLQYFKITKQPTTKILSSFINLKSLELYDNSRPMSWNCLENLSLPYLQILKATGIPIKVLTSLIDHTNGHLIEIKIDHISHNEISNKKIIQTIYKKCPNLEYLKLLFINNNILELRELLINCNHLIGLYIIFEDVWDVNVMIDYNIIFKILSDNSSISLFKLKFYYHREPELKSFEFFFDNWKIRIPMRPILLQTIQYHVLYGSEHFDLIEKYKKNGIVKKYENALSENTFQDFEW</sequence>
<reference evidence="1 2" key="1">
    <citation type="journal article" date="2013" name="Proc. Natl. Acad. Sci. U.S.A.">
        <title>Genome of an arbuscular mycorrhizal fungus provides insight into the oldest plant symbiosis.</title>
        <authorList>
            <person name="Tisserant E."/>
            <person name="Malbreil M."/>
            <person name="Kuo A."/>
            <person name="Kohler A."/>
            <person name="Symeonidi A."/>
            <person name="Balestrini R."/>
            <person name="Charron P."/>
            <person name="Duensing N."/>
            <person name="Frei Dit Frey N."/>
            <person name="Gianinazzi-Pearson V."/>
            <person name="Gilbert L.B."/>
            <person name="Handa Y."/>
            <person name="Herr J.R."/>
            <person name="Hijri M."/>
            <person name="Koul R."/>
            <person name="Kawaguchi M."/>
            <person name="Krajinski F."/>
            <person name="Lammers P.J."/>
            <person name="Masclaux F.G."/>
            <person name="Murat C."/>
            <person name="Morin E."/>
            <person name="Ndikumana S."/>
            <person name="Pagni M."/>
            <person name="Petitpierre D."/>
            <person name="Requena N."/>
            <person name="Rosikiewicz P."/>
            <person name="Riley R."/>
            <person name="Saito K."/>
            <person name="San Clemente H."/>
            <person name="Shapiro H."/>
            <person name="van Tuinen D."/>
            <person name="Becard G."/>
            <person name="Bonfante P."/>
            <person name="Paszkowski U."/>
            <person name="Shachar-Hill Y.Y."/>
            <person name="Tuskan G.A."/>
            <person name="Young P.W."/>
            <person name="Sanders I.R."/>
            <person name="Henrissat B."/>
            <person name="Rensing S.A."/>
            <person name="Grigoriev I.V."/>
            <person name="Corradi N."/>
            <person name="Roux C."/>
            <person name="Martin F."/>
        </authorList>
    </citation>
    <scope>NUCLEOTIDE SEQUENCE [LARGE SCALE GENOMIC DNA]</scope>
    <source>
        <strain evidence="1 2">DAOM 197198</strain>
    </source>
</reference>
<name>A0A2P4QZH0_RHIID</name>
<dbReference type="Gene3D" id="3.80.10.10">
    <property type="entry name" value="Ribonuclease Inhibitor"/>
    <property type="match status" value="1"/>
</dbReference>
<evidence type="ECO:0008006" key="3">
    <source>
        <dbReference type="Google" id="ProtNLM"/>
    </source>
</evidence>
<dbReference type="EMBL" id="AUPC02000002">
    <property type="protein sequence ID" value="POG83039.1"/>
    <property type="molecule type" value="Genomic_DNA"/>
</dbReference>
<dbReference type="InterPro" id="IPR032675">
    <property type="entry name" value="LRR_dom_sf"/>
</dbReference>
<accession>A0A2P4QZH0</accession>
<evidence type="ECO:0000313" key="2">
    <source>
        <dbReference type="Proteomes" id="UP000018888"/>
    </source>
</evidence>
<protein>
    <recommendedName>
        <fullName evidence="3">F-box domain-containing protein</fullName>
    </recommendedName>
</protein>
<comment type="caution">
    <text evidence="1">The sequence shown here is derived from an EMBL/GenBank/DDBJ whole genome shotgun (WGS) entry which is preliminary data.</text>
</comment>
<gene>
    <name evidence="1" type="ORF">GLOIN_2v1761505</name>
</gene>
<reference evidence="1 2" key="2">
    <citation type="journal article" date="2018" name="New Phytol.">
        <title>High intraspecific genome diversity in the model arbuscular mycorrhizal symbiont Rhizophagus irregularis.</title>
        <authorList>
            <person name="Chen E.C.H."/>
            <person name="Morin E."/>
            <person name="Beaudet D."/>
            <person name="Noel J."/>
            <person name="Yildirir G."/>
            <person name="Ndikumana S."/>
            <person name="Charron P."/>
            <person name="St-Onge C."/>
            <person name="Giorgi J."/>
            <person name="Kruger M."/>
            <person name="Marton T."/>
            <person name="Ropars J."/>
            <person name="Grigoriev I.V."/>
            <person name="Hainaut M."/>
            <person name="Henrissat B."/>
            <person name="Roux C."/>
            <person name="Martin F."/>
            <person name="Corradi N."/>
        </authorList>
    </citation>
    <scope>NUCLEOTIDE SEQUENCE [LARGE SCALE GENOMIC DNA]</scope>
    <source>
        <strain evidence="1 2">DAOM 197198</strain>
    </source>
</reference>
<evidence type="ECO:0000313" key="1">
    <source>
        <dbReference type="EMBL" id="POG83039.1"/>
    </source>
</evidence>
<proteinExistence type="predicted"/>
<dbReference type="AlphaFoldDB" id="A0A2P4QZH0"/>
<organism evidence="1 2">
    <name type="scientific">Rhizophagus irregularis (strain DAOM 181602 / DAOM 197198 / MUCL 43194)</name>
    <name type="common">Arbuscular mycorrhizal fungus</name>
    <name type="synonym">Glomus intraradices</name>
    <dbReference type="NCBI Taxonomy" id="747089"/>
    <lineage>
        <taxon>Eukaryota</taxon>
        <taxon>Fungi</taxon>
        <taxon>Fungi incertae sedis</taxon>
        <taxon>Mucoromycota</taxon>
        <taxon>Glomeromycotina</taxon>
        <taxon>Glomeromycetes</taxon>
        <taxon>Glomerales</taxon>
        <taxon>Glomeraceae</taxon>
        <taxon>Rhizophagus</taxon>
    </lineage>
</organism>